<proteinExistence type="predicted"/>
<name>A0ABV3K6M8_STRON</name>
<dbReference type="RefSeq" id="WP_241561443.1">
    <property type="nucleotide sequence ID" value="NZ_JBFAUK010000039.1"/>
</dbReference>
<dbReference type="Proteomes" id="UP001552594">
    <property type="component" value="Unassembled WGS sequence"/>
</dbReference>
<organism evidence="2 3">
    <name type="scientific">Streptomyces orinoci</name>
    <name type="common">Streptoverticillium orinoci</name>
    <dbReference type="NCBI Taxonomy" id="67339"/>
    <lineage>
        <taxon>Bacteria</taxon>
        <taxon>Bacillati</taxon>
        <taxon>Actinomycetota</taxon>
        <taxon>Actinomycetes</taxon>
        <taxon>Kitasatosporales</taxon>
        <taxon>Streptomycetaceae</taxon>
        <taxon>Streptomyces</taxon>
    </lineage>
</organism>
<accession>A0ABV3K6M8</accession>
<feature type="region of interest" description="Disordered" evidence="1">
    <location>
        <begin position="1"/>
        <end position="65"/>
    </location>
</feature>
<reference evidence="2 3" key="1">
    <citation type="submission" date="2024-06" db="EMBL/GenBank/DDBJ databases">
        <title>The Natural Products Discovery Center: Release of the First 8490 Sequenced Strains for Exploring Actinobacteria Biosynthetic Diversity.</title>
        <authorList>
            <person name="Kalkreuter E."/>
            <person name="Kautsar S.A."/>
            <person name="Yang D."/>
            <person name="Bader C.D."/>
            <person name="Teijaro C.N."/>
            <person name="Fluegel L."/>
            <person name="Davis C.M."/>
            <person name="Simpson J.R."/>
            <person name="Lauterbach L."/>
            <person name="Steele A.D."/>
            <person name="Gui C."/>
            <person name="Meng S."/>
            <person name="Li G."/>
            <person name="Viehrig K."/>
            <person name="Ye F."/>
            <person name="Su P."/>
            <person name="Kiefer A.F."/>
            <person name="Nichols A."/>
            <person name="Cepeda A.J."/>
            <person name="Yan W."/>
            <person name="Fan B."/>
            <person name="Jiang Y."/>
            <person name="Adhikari A."/>
            <person name="Zheng C.-J."/>
            <person name="Schuster L."/>
            <person name="Cowan T.M."/>
            <person name="Smanski M.J."/>
            <person name="Chevrette M.G."/>
            <person name="De Carvalho L.P.S."/>
            <person name="Shen B."/>
        </authorList>
    </citation>
    <scope>NUCLEOTIDE SEQUENCE [LARGE SCALE GENOMIC DNA]</scope>
    <source>
        <strain evidence="2 3">NPDC052347</strain>
    </source>
</reference>
<feature type="compositionally biased region" description="Basic and acidic residues" evidence="1">
    <location>
        <begin position="37"/>
        <end position="54"/>
    </location>
</feature>
<keyword evidence="3" id="KW-1185">Reference proteome</keyword>
<dbReference type="EMBL" id="JBFAUK010000039">
    <property type="protein sequence ID" value="MEV5510720.1"/>
    <property type="molecule type" value="Genomic_DNA"/>
</dbReference>
<evidence type="ECO:0000313" key="2">
    <source>
        <dbReference type="EMBL" id="MEV5510720.1"/>
    </source>
</evidence>
<protein>
    <submittedName>
        <fullName evidence="2">Uncharacterized protein</fullName>
    </submittedName>
</protein>
<comment type="caution">
    <text evidence="2">The sequence shown here is derived from an EMBL/GenBank/DDBJ whole genome shotgun (WGS) entry which is preliminary data.</text>
</comment>
<sequence>MLRRRLDARTAMPPQRDDLRSVRQRGQAIVRVSGRGRGMDTEQARQEESRKQRPADTAQTKRSPTVSLSAYGLLWRSIARAR</sequence>
<evidence type="ECO:0000313" key="3">
    <source>
        <dbReference type="Proteomes" id="UP001552594"/>
    </source>
</evidence>
<evidence type="ECO:0000256" key="1">
    <source>
        <dbReference type="SAM" id="MobiDB-lite"/>
    </source>
</evidence>
<gene>
    <name evidence="2" type="ORF">AB0L16_30580</name>
</gene>